<organism evidence="2 3">
    <name type="scientific">Mycena pura</name>
    <dbReference type="NCBI Taxonomy" id="153505"/>
    <lineage>
        <taxon>Eukaryota</taxon>
        <taxon>Fungi</taxon>
        <taxon>Dikarya</taxon>
        <taxon>Basidiomycota</taxon>
        <taxon>Agaricomycotina</taxon>
        <taxon>Agaricomycetes</taxon>
        <taxon>Agaricomycetidae</taxon>
        <taxon>Agaricales</taxon>
        <taxon>Marasmiineae</taxon>
        <taxon>Mycenaceae</taxon>
        <taxon>Mycena</taxon>
    </lineage>
</organism>
<evidence type="ECO:0000313" key="2">
    <source>
        <dbReference type="EMBL" id="KAJ7215929.1"/>
    </source>
</evidence>
<keyword evidence="3" id="KW-1185">Reference proteome</keyword>
<sequence length="247" mass="26492">MAMDDPRCAVAEREESDAARRKRDLSVPLALAVGPEGALEVHRDDPARGAPVLRLRLHLFSAPIVVARPAMHLSISRARRPAQKAEAHQAGFVKQWARGRWCLRARGGVRTSAAQCTHPPPESNGARRRSRSLFATETAGDAPAPLGWIPGIGGLAAALKTGHKTSACARDSEWPGLAGLGAFMSPARAAPGPTDLGRTTKIRLHRCAIGLHATCTPTGADTEIHMGARYAEWEPWERASPEVLIRV</sequence>
<reference evidence="2" key="1">
    <citation type="submission" date="2023-03" db="EMBL/GenBank/DDBJ databases">
        <title>Massive genome expansion in bonnet fungi (Mycena s.s.) driven by repeated elements and novel gene families across ecological guilds.</title>
        <authorList>
            <consortium name="Lawrence Berkeley National Laboratory"/>
            <person name="Harder C.B."/>
            <person name="Miyauchi S."/>
            <person name="Viragh M."/>
            <person name="Kuo A."/>
            <person name="Thoen E."/>
            <person name="Andreopoulos B."/>
            <person name="Lu D."/>
            <person name="Skrede I."/>
            <person name="Drula E."/>
            <person name="Henrissat B."/>
            <person name="Morin E."/>
            <person name="Kohler A."/>
            <person name="Barry K."/>
            <person name="LaButti K."/>
            <person name="Morin E."/>
            <person name="Salamov A."/>
            <person name="Lipzen A."/>
            <person name="Mereny Z."/>
            <person name="Hegedus B."/>
            <person name="Baldrian P."/>
            <person name="Stursova M."/>
            <person name="Weitz H."/>
            <person name="Taylor A."/>
            <person name="Grigoriev I.V."/>
            <person name="Nagy L.G."/>
            <person name="Martin F."/>
            <person name="Kauserud H."/>
        </authorList>
    </citation>
    <scope>NUCLEOTIDE SEQUENCE</scope>
    <source>
        <strain evidence="2">9144</strain>
    </source>
</reference>
<proteinExistence type="predicted"/>
<protein>
    <submittedName>
        <fullName evidence="2">Uncharacterized protein</fullName>
    </submittedName>
</protein>
<comment type="caution">
    <text evidence="2">The sequence shown here is derived from an EMBL/GenBank/DDBJ whole genome shotgun (WGS) entry which is preliminary data.</text>
</comment>
<feature type="region of interest" description="Disordered" evidence="1">
    <location>
        <begin position="1"/>
        <end position="21"/>
    </location>
</feature>
<dbReference type="Proteomes" id="UP001219525">
    <property type="component" value="Unassembled WGS sequence"/>
</dbReference>
<evidence type="ECO:0000256" key="1">
    <source>
        <dbReference type="SAM" id="MobiDB-lite"/>
    </source>
</evidence>
<accession>A0AAD6VLQ6</accession>
<evidence type="ECO:0000313" key="3">
    <source>
        <dbReference type="Proteomes" id="UP001219525"/>
    </source>
</evidence>
<name>A0AAD6VLQ6_9AGAR</name>
<dbReference type="EMBL" id="JARJCW010000016">
    <property type="protein sequence ID" value="KAJ7215929.1"/>
    <property type="molecule type" value="Genomic_DNA"/>
</dbReference>
<dbReference type="AlphaFoldDB" id="A0AAD6VLQ6"/>
<feature type="compositionally biased region" description="Basic and acidic residues" evidence="1">
    <location>
        <begin position="1"/>
        <end position="19"/>
    </location>
</feature>
<gene>
    <name evidence="2" type="ORF">GGX14DRAFT_391605</name>
</gene>